<dbReference type="FunFam" id="3.40.50.150:FF:000440">
    <property type="entry name" value="Os09g0479300 protein"/>
    <property type="match status" value="1"/>
</dbReference>
<evidence type="ECO:0000259" key="1">
    <source>
        <dbReference type="Pfam" id="PF10354"/>
    </source>
</evidence>
<dbReference type="PANTHER" id="PTHR11538:SF26">
    <property type="entry name" value="FERREDOXIN-FOLD ANTICODON-BINDING DOMAIN-CONTAINING PROTEIN 1"/>
    <property type="match status" value="1"/>
</dbReference>
<dbReference type="AlphaFoldDB" id="A0A8J4VF42"/>
<evidence type="ECO:0000313" key="3">
    <source>
        <dbReference type="Proteomes" id="UP000737018"/>
    </source>
</evidence>
<keyword evidence="3" id="KW-1185">Reference proteome</keyword>
<dbReference type="GO" id="GO:0070042">
    <property type="term" value="F:rRNA (uridine-N3-)-methyltransferase activity"/>
    <property type="evidence" value="ECO:0007669"/>
    <property type="project" value="InterPro"/>
</dbReference>
<dbReference type="Pfam" id="PF10354">
    <property type="entry name" value="BMT5-like"/>
    <property type="match status" value="1"/>
</dbReference>
<dbReference type="PANTHER" id="PTHR11538">
    <property type="entry name" value="PHENYLALANYL-TRNA SYNTHETASE"/>
    <property type="match status" value="1"/>
</dbReference>
<dbReference type="Proteomes" id="UP000737018">
    <property type="component" value="Unassembled WGS sequence"/>
</dbReference>
<dbReference type="GO" id="GO:0005737">
    <property type="term" value="C:cytoplasm"/>
    <property type="evidence" value="ECO:0007669"/>
    <property type="project" value="TreeGrafter"/>
</dbReference>
<accession>A0A8J4VF42</accession>
<protein>
    <recommendedName>
        <fullName evidence="1">25S rRNA (uridine-N(3))-methyltransferase BMT5-like domain-containing protein</fullName>
    </recommendedName>
</protein>
<dbReference type="EMBL" id="JRKL02003294">
    <property type="protein sequence ID" value="KAF3955722.1"/>
    <property type="molecule type" value="Genomic_DNA"/>
</dbReference>
<sequence length="294" mass="33626">MSYYYQNEEWEVDVDEEEEEEEEEEEKWVKNISSNHQILLVGEGDFSFSLSLAHSFGSASNILASSLDPYDVLIENYEDAKWNLENLEKLGASLLHGVDATKLKLHSDLRWQKFDRIIFNFPHAGFHGNEAHTRVIKMHRNLVHGFFSSARGMLRADGEIHVNHKTTAPFCHWNIRELASKNWLVLIGCVDFKKEDYPGYNNKRGNGSRCDESFPLGHLTIMERISQHLSLPLTSSAGNPFSRMIDRHFRNPTETFGGINCDLSYSIHERSPDFGRDFAAMPGRTLNGDPTCFA</sequence>
<evidence type="ECO:0000313" key="2">
    <source>
        <dbReference type="EMBL" id="KAF3955722.1"/>
    </source>
</evidence>
<name>A0A8J4VF42_9ROSI</name>
<organism evidence="2 3">
    <name type="scientific">Castanea mollissima</name>
    <name type="common">Chinese chestnut</name>
    <dbReference type="NCBI Taxonomy" id="60419"/>
    <lineage>
        <taxon>Eukaryota</taxon>
        <taxon>Viridiplantae</taxon>
        <taxon>Streptophyta</taxon>
        <taxon>Embryophyta</taxon>
        <taxon>Tracheophyta</taxon>
        <taxon>Spermatophyta</taxon>
        <taxon>Magnoliopsida</taxon>
        <taxon>eudicotyledons</taxon>
        <taxon>Gunneridae</taxon>
        <taxon>Pentapetalae</taxon>
        <taxon>rosids</taxon>
        <taxon>fabids</taxon>
        <taxon>Fagales</taxon>
        <taxon>Fagaceae</taxon>
        <taxon>Castanea</taxon>
    </lineage>
</organism>
<dbReference type="OrthoDB" id="273345at2759"/>
<comment type="caution">
    <text evidence="2">The sequence shown here is derived from an EMBL/GenBank/DDBJ whole genome shotgun (WGS) entry which is preliminary data.</text>
</comment>
<dbReference type="InterPro" id="IPR019446">
    <property type="entry name" value="BMT5-like"/>
</dbReference>
<dbReference type="GO" id="GO:0070475">
    <property type="term" value="P:rRNA base methylation"/>
    <property type="evidence" value="ECO:0007669"/>
    <property type="project" value="InterPro"/>
</dbReference>
<gene>
    <name evidence="2" type="ORF">CMV_019093</name>
</gene>
<proteinExistence type="predicted"/>
<reference evidence="2" key="1">
    <citation type="submission" date="2020-03" db="EMBL/GenBank/DDBJ databases">
        <title>Castanea mollissima Vanexum genome sequencing.</title>
        <authorList>
            <person name="Staton M."/>
        </authorList>
    </citation>
    <scope>NUCLEOTIDE SEQUENCE</scope>
    <source>
        <tissue evidence="2">Leaf</tissue>
    </source>
</reference>
<feature type="domain" description="25S rRNA (uridine-N(3))-methyltransferase BMT5-like" evidence="1">
    <location>
        <begin position="39"/>
        <end position="204"/>
    </location>
</feature>